<evidence type="ECO:0000313" key="2">
    <source>
        <dbReference type="EMBL" id="MDA0137171.1"/>
    </source>
</evidence>
<name>A0ABT4RF41_9ACTN</name>
<dbReference type="SUPFAM" id="SSF54909">
    <property type="entry name" value="Dimeric alpha+beta barrel"/>
    <property type="match status" value="1"/>
</dbReference>
<sequence>MALGVAQIPWYATLFRGDQFAAAVAEVAPSAMRYGARDYIVYRNRDDLYKFQHCATFESKADFEAWWYGPEMTAFKTIHSGWYQVPVLYTWADIVAQGDRSGHGPEVGAGHGMPKGDNVDVQASG</sequence>
<dbReference type="RefSeq" id="WP_202957165.1">
    <property type="nucleotide sequence ID" value="NZ_JAPCID010000008.1"/>
</dbReference>
<dbReference type="Proteomes" id="UP001147700">
    <property type="component" value="Unassembled WGS sequence"/>
</dbReference>
<dbReference type="InterPro" id="IPR011008">
    <property type="entry name" value="Dimeric_a/b-barrel"/>
</dbReference>
<keyword evidence="3" id="KW-1185">Reference proteome</keyword>
<evidence type="ECO:0000313" key="3">
    <source>
        <dbReference type="Proteomes" id="UP001147700"/>
    </source>
</evidence>
<protein>
    <recommendedName>
        <fullName evidence="4">Antibiotic biosynthesis monooxygenase</fullName>
    </recommendedName>
</protein>
<evidence type="ECO:0008006" key="4">
    <source>
        <dbReference type="Google" id="ProtNLM"/>
    </source>
</evidence>
<dbReference type="EMBL" id="JAPCID010000008">
    <property type="protein sequence ID" value="MDA0137171.1"/>
    <property type="molecule type" value="Genomic_DNA"/>
</dbReference>
<evidence type="ECO:0000256" key="1">
    <source>
        <dbReference type="SAM" id="MobiDB-lite"/>
    </source>
</evidence>
<organism evidence="2 3">
    <name type="scientific">Solirubrobacter deserti</name>
    <dbReference type="NCBI Taxonomy" id="2282478"/>
    <lineage>
        <taxon>Bacteria</taxon>
        <taxon>Bacillati</taxon>
        <taxon>Actinomycetota</taxon>
        <taxon>Thermoleophilia</taxon>
        <taxon>Solirubrobacterales</taxon>
        <taxon>Solirubrobacteraceae</taxon>
        <taxon>Solirubrobacter</taxon>
    </lineage>
</organism>
<comment type="caution">
    <text evidence="2">The sequence shown here is derived from an EMBL/GenBank/DDBJ whole genome shotgun (WGS) entry which is preliminary data.</text>
</comment>
<feature type="region of interest" description="Disordered" evidence="1">
    <location>
        <begin position="100"/>
        <end position="125"/>
    </location>
</feature>
<proteinExistence type="predicted"/>
<reference evidence="2" key="1">
    <citation type="submission" date="2022-10" db="EMBL/GenBank/DDBJ databases">
        <title>The WGS of Solirubrobacter sp. CPCC 204708.</title>
        <authorList>
            <person name="Jiang Z."/>
        </authorList>
    </citation>
    <scope>NUCLEOTIDE SEQUENCE</scope>
    <source>
        <strain evidence="2">CPCC 204708</strain>
    </source>
</reference>
<accession>A0ABT4RF41</accession>
<gene>
    <name evidence="2" type="ORF">OJ962_06655</name>
</gene>